<proteinExistence type="predicted"/>
<organism evidence="1">
    <name type="scientific">Pithovirus LCPAC304</name>
    <dbReference type="NCBI Taxonomy" id="2506594"/>
    <lineage>
        <taxon>Viruses</taxon>
        <taxon>Pithoviruses</taxon>
    </lineage>
</organism>
<gene>
    <name evidence="1" type="ORF">LCPAC304_00050</name>
</gene>
<evidence type="ECO:0000313" key="1">
    <source>
        <dbReference type="EMBL" id="QBK91679.1"/>
    </source>
</evidence>
<dbReference type="EMBL" id="MK500565">
    <property type="protein sequence ID" value="QBK91679.1"/>
    <property type="molecule type" value="Genomic_DNA"/>
</dbReference>
<protein>
    <submittedName>
        <fullName evidence="1">Uncharacterized protein</fullName>
    </submittedName>
</protein>
<reference evidence="1" key="1">
    <citation type="journal article" date="2019" name="MBio">
        <title>Virus Genomes from Deep Sea Sediments Expand the Ocean Megavirome and Support Independent Origins of Viral Gigantism.</title>
        <authorList>
            <person name="Backstrom D."/>
            <person name="Yutin N."/>
            <person name="Jorgensen S.L."/>
            <person name="Dharamshi J."/>
            <person name="Homa F."/>
            <person name="Zaremba-Niedwiedzka K."/>
            <person name="Spang A."/>
            <person name="Wolf Y.I."/>
            <person name="Koonin E.V."/>
            <person name="Ettema T.J."/>
        </authorList>
    </citation>
    <scope>NUCLEOTIDE SEQUENCE</scope>
</reference>
<sequence length="111" mass="12844">MEKRAFELLKQGVEGHTLCGMGFDLSEEDRIFVVDGKQYNALLGANYDKPYGSMFRAWIDIRENGATQRSVEWNEGHCVHDETASPCDCQSWPMHVLTERYKRDRTLKDTL</sequence>
<name>A0A481Z997_9VIRU</name>
<accession>A0A481Z997</accession>